<gene>
    <name evidence="1" type="ORF">HMPREF1555_00818</name>
</gene>
<dbReference type="AlphaFoldDB" id="A0A0E2LRD1"/>
<sequence>MQAAITVAIPILYKDSVSCSHAESEHFSGTGVTVIIFEVGRDCMKYSFLRQINACVCFDQYEEMEGLLCNGLYMFFIQYTPTILRGDLFAF</sequence>
<accession>A0A0E2LRD1</accession>
<evidence type="ECO:0000313" key="2">
    <source>
        <dbReference type="Proteomes" id="UP000016630"/>
    </source>
</evidence>
<evidence type="ECO:0000313" key="1">
    <source>
        <dbReference type="EMBL" id="ERJ67334.1"/>
    </source>
</evidence>
<dbReference type="Proteomes" id="UP000016630">
    <property type="component" value="Unassembled WGS sequence"/>
</dbReference>
<comment type="caution">
    <text evidence="1">The sequence shown here is derived from an EMBL/GenBank/DDBJ whole genome shotgun (WGS) entry which is preliminary data.</text>
</comment>
<proteinExistence type="predicted"/>
<dbReference type="EMBL" id="AWUW01000052">
    <property type="protein sequence ID" value="ERJ67334.1"/>
    <property type="molecule type" value="Genomic_DNA"/>
</dbReference>
<reference evidence="1 2" key="1">
    <citation type="submission" date="2013-06" db="EMBL/GenBank/DDBJ databases">
        <authorList>
            <person name="Weinstock G."/>
            <person name="Sodergren E."/>
            <person name="Lobos E.A."/>
            <person name="Fulton L."/>
            <person name="Fulton R."/>
            <person name="Courtney L."/>
            <person name="Fronick C."/>
            <person name="O'Laughlin M."/>
            <person name="Godfrey J."/>
            <person name="Wilson R.M."/>
            <person name="Miner T."/>
            <person name="Farmer C."/>
            <person name="Delehaunty K."/>
            <person name="Cordes M."/>
            <person name="Minx P."/>
            <person name="Tomlinson C."/>
            <person name="Chen J."/>
            <person name="Wollam A."/>
            <person name="Pepin K.H."/>
            <person name="Bhonagiri V."/>
            <person name="Zhang X."/>
            <person name="Warren W."/>
            <person name="Mitreva M."/>
            <person name="Mardis E.R."/>
            <person name="Wilson R.K."/>
        </authorList>
    </citation>
    <scope>NUCLEOTIDE SEQUENCE [LARGE SCALE GENOMIC DNA]</scope>
    <source>
        <strain evidence="1 2">F0570</strain>
    </source>
</reference>
<organism evidence="1 2">
    <name type="scientific">Porphyromonas gingivalis F0570</name>
    <dbReference type="NCBI Taxonomy" id="1227271"/>
    <lineage>
        <taxon>Bacteria</taxon>
        <taxon>Pseudomonadati</taxon>
        <taxon>Bacteroidota</taxon>
        <taxon>Bacteroidia</taxon>
        <taxon>Bacteroidales</taxon>
        <taxon>Porphyromonadaceae</taxon>
        <taxon>Porphyromonas</taxon>
    </lineage>
</organism>
<dbReference type="HOGENOM" id="CLU_2424451_0_0_10"/>
<name>A0A0E2LRD1_PORGN</name>
<protein>
    <submittedName>
        <fullName evidence="1">Uncharacterized protein</fullName>
    </submittedName>
</protein>